<evidence type="ECO:0000256" key="11">
    <source>
        <dbReference type="ARBA" id="ARBA00023136"/>
    </source>
</evidence>
<dbReference type="PANTHER" id="PTHR43390">
    <property type="entry name" value="SIGNAL PEPTIDASE I"/>
    <property type="match status" value="1"/>
</dbReference>
<dbReference type="InterPro" id="IPR036286">
    <property type="entry name" value="LexA/Signal_pep-like_sf"/>
</dbReference>
<dbReference type="InterPro" id="IPR019758">
    <property type="entry name" value="Pept_S26A_signal_pept_1_CS"/>
</dbReference>
<dbReference type="EC" id="3.4.21.89" evidence="5"/>
<evidence type="ECO:0000256" key="8">
    <source>
        <dbReference type="ARBA" id="ARBA00022670"/>
    </source>
</evidence>
<keyword evidence="8" id="KW-0645">Protease</keyword>
<evidence type="ECO:0000256" key="7">
    <source>
        <dbReference type="ARBA" id="ARBA00022640"/>
    </source>
</evidence>
<dbReference type="InterPro" id="IPR019533">
    <property type="entry name" value="Peptidase_S26"/>
</dbReference>
<dbReference type="GO" id="GO:0010027">
    <property type="term" value="P:thylakoid membrane organization"/>
    <property type="evidence" value="ECO:0007669"/>
    <property type="project" value="TreeGrafter"/>
</dbReference>
<evidence type="ECO:0000256" key="6">
    <source>
        <dbReference type="ARBA" id="ARBA00022528"/>
    </source>
</evidence>
<name>A0A0D6QZM6_ARACU</name>
<sequence length="414" mass="45268">MAAQFTITCPAAWVSASLSGLQQKGSGGFPYSCDKKSGSSCRAFWTKKAARALRECKLGYCPSWRNSSGNSTVQNILGKQGVPQVPLAFRAKLPAGDSQTRISRVSGVSAVVSPVAGFGVFGVSSMGGASAFRLKTSTILPFFQGLKWLPCSEFFQGSIGVKSRKYSYSRGSLSNDDQGGGDVDVNVLLEKESEKKPPEKVEKKGGSDRISWLPGWAQFSPEDAKTIIAAVVISLLFRSFVAEPRFIPSLSMYPTFNVGDRIIAEKVSYYFRKPDVTDIVIFKAPPVLQQEKGYSEGDVFIKRIVAKSGDRVEVHNGKLLVNDVAQNEDFIFEPPVYEMGPVIVPEHYVFVMGDNRNNSYDSHVWGPLPMKNILGRSVLRYWPPNRIGSTVYNTIYEAGTTALPDSRAVANAVK</sequence>
<dbReference type="AlphaFoldDB" id="A0A0D6QZM6"/>
<dbReference type="InterPro" id="IPR000223">
    <property type="entry name" value="Pept_S26A_signal_pept_1"/>
</dbReference>
<comment type="catalytic activity">
    <reaction evidence="1">
        <text>Cleavage of hydrophobic, N-terminal signal or leader sequences from secreted and periplasmic proteins.</text>
        <dbReference type="EC" id="3.4.21.89"/>
    </reaction>
</comment>
<dbReference type="PANTHER" id="PTHR43390:SF2">
    <property type="entry name" value="THYLAKOIDAL PROCESSING PEPTIDASE 2, CHLOROPLASTIC-RELATED"/>
    <property type="match status" value="1"/>
</dbReference>
<evidence type="ECO:0000313" key="14">
    <source>
        <dbReference type="EMBL" id="JAG95458.1"/>
    </source>
</evidence>
<dbReference type="PRINTS" id="PR00727">
    <property type="entry name" value="LEADERPTASE"/>
</dbReference>
<accession>A0A0D6QZM6</accession>
<evidence type="ECO:0000256" key="12">
    <source>
        <dbReference type="PIRSR" id="PIRSR600223-1"/>
    </source>
</evidence>
<proteinExistence type="inferred from homology"/>
<reference evidence="14" key="1">
    <citation type="submission" date="2015-03" db="EMBL/GenBank/DDBJ databases">
        <title>A transcriptome of Araucaria cunninghamii, an australian fine timber species.</title>
        <authorList>
            <person name="Jing Yi C.J.Y."/>
            <person name="Yin San L.Y.S."/>
            <person name="Abdul Karim S.S."/>
            <person name="Wan Azmi N.N."/>
            <person name="Hercus R.R."/>
            <person name="Croft L.L."/>
        </authorList>
    </citation>
    <scope>NUCLEOTIDE SEQUENCE</scope>
    <source>
        <strain evidence="14">MI0301</strain>
        <tissue evidence="14">Leaf</tissue>
    </source>
</reference>
<dbReference type="EMBL" id="GCKF01040510">
    <property type="protein sequence ID" value="JAG95458.1"/>
    <property type="molecule type" value="Transcribed_RNA"/>
</dbReference>
<feature type="domain" description="Peptidase S26" evidence="13">
    <location>
        <begin position="224"/>
        <end position="382"/>
    </location>
</feature>
<dbReference type="GO" id="GO:0004252">
    <property type="term" value="F:serine-type endopeptidase activity"/>
    <property type="evidence" value="ECO:0007669"/>
    <property type="project" value="InterPro"/>
</dbReference>
<dbReference type="Pfam" id="PF10502">
    <property type="entry name" value="Peptidase_S26"/>
    <property type="match status" value="1"/>
</dbReference>
<evidence type="ECO:0000256" key="10">
    <source>
        <dbReference type="ARBA" id="ARBA00022946"/>
    </source>
</evidence>
<evidence type="ECO:0000256" key="5">
    <source>
        <dbReference type="ARBA" id="ARBA00013208"/>
    </source>
</evidence>
<keyword evidence="9" id="KW-0378">Hydrolase</keyword>
<dbReference type="CDD" id="cd06530">
    <property type="entry name" value="S26_SPase_I"/>
    <property type="match status" value="1"/>
</dbReference>
<organism evidence="14">
    <name type="scientific">Araucaria cunninghamii</name>
    <name type="common">Hoop pine</name>
    <name type="synonym">Moreton Bay pine</name>
    <dbReference type="NCBI Taxonomy" id="56994"/>
    <lineage>
        <taxon>Eukaryota</taxon>
        <taxon>Viridiplantae</taxon>
        <taxon>Streptophyta</taxon>
        <taxon>Embryophyta</taxon>
        <taxon>Tracheophyta</taxon>
        <taxon>Spermatophyta</taxon>
        <taxon>Pinopsida</taxon>
        <taxon>Pinidae</taxon>
        <taxon>Conifers II</taxon>
        <taxon>Araucariales</taxon>
        <taxon>Araucariaceae</taxon>
        <taxon>Araucaria</taxon>
    </lineage>
</organism>
<keyword evidence="6" id="KW-0150">Chloroplast</keyword>
<feature type="active site" evidence="12">
    <location>
        <position position="302"/>
    </location>
</feature>
<dbReference type="GO" id="GO:0006465">
    <property type="term" value="P:signal peptide processing"/>
    <property type="evidence" value="ECO:0007669"/>
    <property type="project" value="InterPro"/>
</dbReference>
<feature type="active site" evidence="12">
    <location>
        <position position="251"/>
    </location>
</feature>
<dbReference type="InterPro" id="IPR019756">
    <property type="entry name" value="Pept_S26A_signal_pept_1_Ser-AS"/>
</dbReference>
<protein>
    <recommendedName>
        <fullName evidence="5">signal peptidase I</fullName>
        <ecNumber evidence="5">3.4.21.89</ecNumber>
    </recommendedName>
</protein>
<evidence type="ECO:0000256" key="3">
    <source>
        <dbReference type="ARBA" id="ARBA00004370"/>
    </source>
</evidence>
<keyword evidence="7" id="KW-0934">Plastid</keyword>
<dbReference type="Gene3D" id="2.10.109.10">
    <property type="entry name" value="Umud Fragment, subunit A"/>
    <property type="match status" value="1"/>
</dbReference>
<comment type="subcellular location">
    <subcellularLocation>
        <location evidence="3">Membrane</location>
    </subcellularLocation>
    <subcellularLocation>
        <location evidence="2">Plastid</location>
        <location evidence="2">Chloroplast</location>
    </subcellularLocation>
</comment>
<keyword evidence="10" id="KW-0809">Transit peptide</keyword>
<dbReference type="GO" id="GO:0009535">
    <property type="term" value="C:chloroplast thylakoid membrane"/>
    <property type="evidence" value="ECO:0007669"/>
    <property type="project" value="TreeGrafter"/>
</dbReference>
<dbReference type="SUPFAM" id="SSF51306">
    <property type="entry name" value="LexA/Signal peptidase"/>
    <property type="match status" value="1"/>
</dbReference>
<dbReference type="NCBIfam" id="TIGR02227">
    <property type="entry name" value="sigpep_I_bact"/>
    <property type="match status" value="1"/>
</dbReference>
<dbReference type="GO" id="GO:0009003">
    <property type="term" value="F:signal peptidase activity"/>
    <property type="evidence" value="ECO:0007669"/>
    <property type="project" value="UniProtKB-EC"/>
</dbReference>
<evidence type="ECO:0000256" key="4">
    <source>
        <dbReference type="ARBA" id="ARBA00009370"/>
    </source>
</evidence>
<comment type="similarity">
    <text evidence="4">Belongs to the peptidase S26 family.</text>
</comment>
<keyword evidence="11" id="KW-0472">Membrane</keyword>
<dbReference type="PROSITE" id="PS00761">
    <property type="entry name" value="SPASE_I_3"/>
    <property type="match status" value="1"/>
</dbReference>
<evidence type="ECO:0000256" key="1">
    <source>
        <dbReference type="ARBA" id="ARBA00000677"/>
    </source>
</evidence>
<evidence type="ECO:0000256" key="9">
    <source>
        <dbReference type="ARBA" id="ARBA00022801"/>
    </source>
</evidence>
<evidence type="ECO:0000256" key="2">
    <source>
        <dbReference type="ARBA" id="ARBA00004229"/>
    </source>
</evidence>
<dbReference type="FunFam" id="2.10.109.10:FF:000012">
    <property type="entry name" value="Peptidase/ serine-type peptidase"/>
    <property type="match status" value="1"/>
</dbReference>
<dbReference type="PROSITE" id="PS00501">
    <property type="entry name" value="SPASE_I_1"/>
    <property type="match status" value="1"/>
</dbReference>
<evidence type="ECO:0000259" key="13">
    <source>
        <dbReference type="Pfam" id="PF10502"/>
    </source>
</evidence>